<evidence type="ECO:0000256" key="13">
    <source>
        <dbReference type="ARBA" id="ARBA00023125"/>
    </source>
</evidence>
<sequence length="135" mass="15282">MQHSSPSASHSTQLPIKVQHRIAKKKVVRRRRIDLKCGCSYYLHINCANHGFSHRGTHHCSSDNEWRFYLGDTKSPIFQDYRTPNTPVQPAVSHNRCPNPVQPQPSEGIGDSQVFSQLQGLDDLTASDWSFLKGI</sequence>
<dbReference type="GO" id="GO:0019028">
    <property type="term" value="C:viral capsid"/>
    <property type="evidence" value="ECO:0007669"/>
    <property type="project" value="InterPro"/>
</dbReference>
<dbReference type="GO" id="GO:0003677">
    <property type="term" value="F:DNA binding"/>
    <property type="evidence" value="ECO:0007669"/>
    <property type="project" value="UniProtKB-KW"/>
</dbReference>
<keyword evidence="9" id="KW-1090">Inhibition of host innate immune response by virus</keyword>
<organism evidence="19">
    <name type="scientific">Okra yellow crinkle virus</name>
    <dbReference type="NCBI Taxonomy" id="401040"/>
    <lineage>
        <taxon>Viruses</taxon>
        <taxon>Monodnaviria</taxon>
        <taxon>Shotokuvirae</taxon>
        <taxon>Cressdnaviricota</taxon>
        <taxon>Repensiviricetes</taxon>
        <taxon>Geplafuvirales</taxon>
        <taxon>Geminiviridae</taxon>
        <taxon>Begomovirus</taxon>
        <taxon>Begomovirus abelsmoschusretorridi</taxon>
    </lineage>
</organism>
<evidence type="ECO:0000256" key="5">
    <source>
        <dbReference type="ARBA" id="ARBA00022463"/>
    </source>
</evidence>
<evidence type="ECO:0000256" key="4">
    <source>
        <dbReference type="ARBA" id="ARBA00014388"/>
    </source>
</evidence>
<proteinExistence type="inferred from homology"/>
<dbReference type="InterPro" id="IPR000942">
    <property type="entry name" value="Gemini_AL2"/>
</dbReference>
<keyword evidence="14 17" id="KW-0010">Activator</keyword>
<dbReference type="GO" id="GO:0005198">
    <property type="term" value="F:structural molecule activity"/>
    <property type="evidence" value="ECO:0007669"/>
    <property type="project" value="InterPro"/>
</dbReference>
<dbReference type="EMBL" id="KX100572">
    <property type="protein sequence ID" value="ANZ02070.1"/>
    <property type="molecule type" value="Genomic_DNA"/>
</dbReference>
<dbReference type="GO" id="GO:0008270">
    <property type="term" value="F:zinc ion binding"/>
    <property type="evidence" value="ECO:0007669"/>
    <property type="project" value="UniProtKB-KW"/>
</dbReference>
<evidence type="ECO:0000256" key="6">
    <source>
        <dbReference type="ARBA" id="ARBA00022553"/>
    </source>
</evidence>
<evidence type="ECO:0000256" key="11">
    <source>
        <dbReference type="ARBA" id="ARBA00022771"/>
    </source>
</evidence>
<keyword evidence="5 17" id="KW-0941">Suppressor of RNA silencing</keyword>
<evidence type="ECO:0000256" key="18">
    <source>
        <dbReference type="SAM" id="MobiDB-lite"/>
    </source>
</evidence>
<evidence type="ECO:0000256" key="14">
    <source>
        <dbReference type="ARBA" id="ARBA00023159"/>
    </source>
</evidence>
<comment type="function">
    <text evidence="17">Strong activator of the late viral genes promoters. Acts as a suppressor of RNA-mediated gene silencing, also known as post-transcriptional gene silencing (PTGS), a mechanism of plant viral defense that limits the accumulation of viral RNAs. Also suppresses the host basal defense by interacting with and inhibiting SNF1 kinase, a key regulator of cell metabolism implicated in innate antiviral defense. Determines pathogenicity.</text>
</comment>
<comment type="subcellular location">
    <subcellularLocation>
        <location evidence="2 17">Host cytoplasm</location>
    </subcellularLocation>
    <subcellularLocation>
        <location evidence="1 17">Host nucleus</location>
    </subcellularLocation>
</comment>
<dbReference type="GO" id="GO:0052170">
    <property type="term" value="P:symbiont-mediated suppression of host innate immune response"/>
    <property type="evidence" value="ECO:0007669"/>
    <property type="project" value="UniProtKB-KW"/>
</dbReference>
<dbReference type="GO" id="GO:0030430">
    <property type="term" value="C:host cell cytoplasm"/>
    <property type="evidence" value="ECO:0007669"/>
    <property type="project" value="UniProtKB-SubCell"/>
</dbReference>
<protein>
    <recommendedName>
        <fullName evidence="4 17">Transcriptional activator protein</fullName>
        <shortName evidence="17">TrAP</shortName>
    </recommendedName>
</protein>
<keyword evidence="15 17" id="KW-1035">Host cytoplasm</keyword>
<evidence type="ECO:0000256" key="12">
    <source>
        <dbReference type="ARBA" id="ARBA00022833"/>
    </source>
</evidence>
<dbReference type="PRINTS" id="PR00230">
    <property type="entry name" value="GEMCOATAL2"/>
</dbReference>
<evidence type="ECO:0000256" key="9">
    <source>
        <dbReference type="ARBA" id="ARBA00022632"/>
    </source>
</evidence>
<keyword evidence="6" id="KW-0597">Phosphoprotein</keyword>
<evidence type="ECO:0000256" key="10">
    <source>
        <dbReference type="ARBA" id="ARBA00022723"/>
    </source>
</evidence>
<dbReference type="GO" id="GO:0042025">
    <property type="term" value="C:host cell nucleus"/>
    <property type="evidence" value="ECO:0007669"/>
    <property type="project" value="UniProtKB-SubCell"/>
</dbReference>
<comment type="similarity">
    <text evidence="3 17">Belongs to the geminiviridae transcriptional activator protein family.</text>
</comment>
<dbReference type="EMBL" id="KX100571">
    <property type="protein sequence ID" value="ANZ02065.1"/>
    <property type="molecule type" value="Genomic_DNA"/>
</dbReference>
<keyword evidence="10 17" id="KW-0479">Metal-binding</keyword>
<reference evidence="19" key="1">
    <citation type="submission" date="2016-04" db="EMBL/GenBank/DDBJ databases">
        <title>First report of Cotton leaf curl Gezira virus and Okra yellow crinkle virus associated with okra leaf curl disease in Cote d'Ivoire.</title>
        <authorList>
            <person name="Lett J.-M."/>
        </authorList>
    </citation>
    <scope>NUCLEOTIDE SEQUENCE</scope>
    <source>
        <strain evidence="19">Mali</strain>
    </source>
</reference>
<evidence type="ECO:0000256" key="2">
    <source>
        <dbReference type="ARBA" id="ARBA00004192"/>
    </source>
</evidence>
<evidence type="ECO:0000256" key="8">
    <source>
        <dbReference type="ARBA" id="ARBA00022581"/>
    </source>
</evidence>
<keyword evidence="8 17" id="KW-0945">Host-virus interaction</keyword>
<comment type="domain">
    <text evidence="17">The zinc finger and the transactivation region are involved in PTGS suppression.</text>
</comment>
<evidence type="ECO:0000256" key="17">
    <source>
        <dbReference type="RuleBase" id="RU363028"/>
    </source>
</evidence>
<comment type="subunit">
    <text evidence="17">Monomer. Homodimer. Homooligomer. Self-interaction correlates with nuclear localization and efficient activation of transcription.</text>
</comment>
<feature type="region of interest" description="Disordered" evidence="18">
    <location>
        <begin position="81"/>
        <end position="111"/>
    </location>
</feature>
<evidence type="ECO:0000256" key="16">
    <source>
        <dbReference type="ARBA" id="ARBA00023280"/>
    </source>
</evidence>
<evidence type="ECO:0000256" key="15">
    <source>
        <dbReference type="ARBA" id="ARBA00023200"/>
    </source>
</evidence>
<keyword evidence="7 17" id="KW-1048">Host nucleus</keyword>
<dbReference type="Pfam" id="PF01440">
    <property type="entry name" value="Gemini_AL2"/>
    <property type="match status" value="1"/>
</dbReference>
<keyword evidence="12 17" id="KW-0862">Zinc</keyword>
<name>A0A1B2FZQ1_9GEMI</name>
<keyword evidence="11 17" id="KW-0863">Zinc-finger</keyword>
<accession>A0A1B2FZQ1</accession>
<keyword evidence="13 17" id="KW-0238">DNA-binding</keyword>
<evidence type="ECO:0000313" key="19">
    <source>
        <dbReference type="EMBL" id="ANZ02065.1"/>
    </source>
</evidence>
<evidence type="ECO:0000256" key="7">
    <source>
        <dbReference type="ARBA" id="ARBA00022562"/>
    </source>
</evidence>
<evidence type="ECO:0000256" key="3">
    <source>
        <dbReference type="ARBA" id="ARBA00007672"/>
    </source>
</evidence>
<keyword evidence="16" id="KW-0899">Viral immunoevasion</keyword>
<evidence type="ECO:0000256" key="1">
    <source>
        <dbReference type="ARBA" id="ARBA00004147"/>
    </source>
</evidence>